<evidence type="ECO:0000313" key="4">
    <source>
        <dbReference type="EMBL" id="EDV22880.1"/>
    </source>
</evidence>
<protein>
    <recommendedName>
        <fullName evidence="6">SAC domain-containing protein</fullName>
    </recommendedName>
</protein>
<evidence type="ECO:0000256" key="1">
    <source>
        <dbReference type="SAM" id="MobiDB-lite"/>
    </source>
</evidence>
<dbReference type="GO" id="GO:0045334">
    <property type="term" value="C:clathrin-coated endocytic vesicle"/>
    <property type="evidence" value="ECO:0000318"/>
    <property type="project" value="GO_Central"/>
</dbReference>
<dbReference type="eggNOG" id="KOG1890">
    <property type="taxonomic scope" value="Eukaryota"/>
</dbReference>
<feature type="compositionally biased region" description="Basic and acidic residues" evidence="1">
    <location>
        <begin position="965"/>
        <end position="976"/>
    </location>
</feature>
<dbReference type="RefSeq" id="XP_002114746.1">
    <property type="nucleotide sequence ID" value="XM_002114710.1"/>
</dbReference>
<dbReference type="PANTHER" id="PTHR45662">
    <property type="entry name" value="PHOSPHATIDYLINOSITIDE PHOSPHATASE SAC1"/>
    <property type="match status" value="1"/>
</dbReference>
<accession>B3S300</accession>
<feature type="region of interest" description="Disordered" evidence="1">
    <location>
        <begin position="741"/>
        <end position="764"/>
    </location>
</feature>
<dbReference type="Proteomes" id="UP000009022">
    <property type="component" value="Unassembled WGS sequence"/>
</dbReference>
<dbReference type="InParanoid" id="B3S300"/>
<evidence type="ECO:0000313" key="5">
    <source>
        <dbReference type="Proteomes" id="UP000009022"/>
    </source>
</evidence>
<feature type="region of interest" description="Disordered" evidence="1">
    <location>
        <begin position="954"/>
        <end position="1007"/>
    </location>
</feature>
<dbReference type="HOGENOM" id="CLU_287350_0_0_1"/>
<dbReference type="InterPro" id="IPR022158">
    <property type="entry name" value="Inositol_phosphatase"/>
</dbReference>
<dbReference type="AlphaFoldDB" id="B3S300"/>
<keyword evidence="5" id="KW-1185">Reference proteome</keyword>
<dbReference type="PANTHER" id="PTHR45662:SF8">
    <property type="entry name" value="PHOSPHATIDYLINOSITIDE PHOSPHATASE SAC2"/>
    <property type="match status" value="1"/>
</dbReference>
<gene>
    <name evidence="4" type="ORF">TRIADDRAFT_58545</name>
</gene>
<dbReference type="STRING" id="10228.B3S300"/>
<dbReference type="InterPro" id="IPR034753">
    <property type="entry name" value="hSac2"/>
</dbReference>
<dbReference type="GO" id="GO:0043812">
    <property type="term" value="F:phosphatidylinositol-4-phosphate phosphatase activity"/>
    <property type="evidence" value="ECO:0000318"/>
    <property type="project" value="GO_Central"/>
</dbReference>
<feature type="domain" description="HSac2" evidence="3">
    <location>
        <begin position="471"/>
        <end position="620"/>
    </location>
</feature>
<sequence length="1073" mass="122181">MLILWEFRPEEDCSWYLLVICGKTVVGKLPGGHLIYRIDRVAALPLSRNNPAQDLQVKYRPSNNRTNRPSDPHKKQIAFSQAWNSLKYGSALPDKTQRKSLKIKEKLERRLLEELCKMFNDSGAFYYSTTGDITNSMQNLHSPDYDATLPLWKRVNRRFFWNKFMLKDLIDSKDPEADIWITPIMQGFIQIERFNLSPDHDHSTTTTAAMHEKITTYNQNVLSFVITRGSVPLFWSQPGIQYRPPPVIDKGQEDTQAALTKHFSELVSIYGDLIIISLIDHIGREKIIHDAFMKNIISYDSSNLTFVSFDFHEHWITSDRSPICQQTCVMRVNCMDCLDRTNVVQAAISRVILEAQLRKLGCLLPEQSLPGGCRLQWQGMWANCGDAISRQYAGTDALKGDYTRTGERNVKGVMKDGYNSANRYYLNRFRDTYRQTVIDIMLGNPVTEELQLLNLKRKIRQQLKNEDEWSAQREESEANVISHCQRLIVPEDEEHVAGWMLVNPHFCSNTGHDEDVALLLTTKAIYLASYDDENERITTFRSTLLDDVERIEIGMIASLFKSKFIFLRLHYIHANCTGYFYTLRNLHSKTIEDSTDRMIAIADAIVCTCGLVKKNPVAVIKKRLERIKSKDPNDAVDLSFMSRANAWFSKVIKPIKPNATVSNTTTTTATTNSSNSGPLSGRFISQWRKRFQLKKVSNPNHIATVETTAANSIPDIKLSVSSPTVIATEPNSTLDAYEFTNNNSSDNECSEGSTGSDRDTLKSRNQIWQSHSKLRRLTSSTRSLSIDSKNEVYFLCDSSSRMDSLRDKYIDLRKIPSCPDLTMPIDSDDSEDEDSEGSANHDRKSHKIINKNRYSWTASINQDYSCVRLSKIRPGSNQLVANYHQPAIKINDSDNNLSDFEVIDNNAMEPESLSDLNDELDVNSTCTICGKYKKLTDIIRDDFIAVGFKCASCSESSRNTSDNDDISHEKDQDNNGKKKNVPADNENQKVSSNSDDDSNNNTYSGGVITAKNQGIMTSFSSESLSQFRDSFRNRFSNAFVSKKVRRKRLQEIELSQMQEKLKEINCKTKFILI</sequence>
<dbReference type="Pfam" id="PF12456">
    <property type="entry name" value="hSac2"/>
    <property type="match status" value="1"/>
</dbReference>
<dbReference type="GO" id="GO:0005769">
    <property type="term" value="C:early endosome"/>
    <property type="evidence" value="ECO:0000318"/>
    <property type="project" value="GO_Central"/>
</dbReference>
<proteinExistence type="predicted"/>
<evidence type="ECO:0008006" key="6">
    <source>
        <dbReference type="Google" id="ProtNLM"/>
    </source>
</evidence>
<dbReference type="KEGG" id="tad:TRIADDRAFT_58545"/>
<dbReference type="GO" id="GO:2001135">
    <property type="term" value="P:regulation of endocytic recycling"/>
    <property type="evidence" value="ECO:0000318"/>
    <property type="project" value="GO_Central"/>
</dbReference>
<reference evidence="4 5" key="1">
    <citation type="journal article" date="2008" name="Nature">
        <title>The Trichoplax genome and the nature of placozoans.</title>
        <authorList>
            <person name="Srivastava M."/>
            <person name="Begovic E."/>
            <person name="Chapman J."/>
            <person name="Putnam N.H."/>
            <person name="Hellsten U."/>
            <person name="Kawashima T."/>
            <person name="Kuo A."/>
            <person name="Mitros T."/>
            <person name="Salamov A."/>
            <person name="Carpenter M.L."/>
            <person name="Signorovitch A.Y."/>
            <person name="Moreno M.A."/>
            <person name="Kamm K."/>
            <person name="Grimwood J."/>
            <person name="Schmutz J."/>
            <person name="Shapiro H."/>
            <person name="Grigoriev I.V."/>
            <person name="Buss L.W."/>
            <person name="Schierwater B."/>
            <person name="Dellaporta S.L."/>
            <person name="Rokhsar D.S."/>
        </authorList>
    </citation>
    <scope>NUCLEOTIDE SEQUENCE [LARGE SCALE GENOMIC DNA]</scope>
    <source>
        <strain evidence="4 5">Grell-BS-1999</strain>
    </source>
</reference>
<organism evidence="4 5">
    <name type="scientific">Trichoplax adhaerens</name>
    <name type="common">Trichoplax reptans</name>
    <dbReference type="NCBI Taxonomy" id="10228"/>
    <lineage>
        <taxon>Eukaryota</taxon>
        <taxon>Metazoa</taxon>
        <taxon>Placozoa</taxon>
        <taxon>Uniplacotomia</taxon>
        <taxon>Trichoplacea</taxon>
        <taxon>Trichoplacidae</taxon>
        <taxon>Trichoplax</taxon>
    </lineage>
</organism>
<evidence type="ECO:0000259" key="2">
    <source>
        <dbReference type="PROSITE" id="PS50275"/>
    </source>
</evidence>
<evidence type="ECO:0000259" key="3">
    <source>
        <dbReference type="PROSITE" id="PS51791"/>
    </source>
</evidence>
<feature type="region of interest" description="Disordered" evidence="1">
    <location>
        <begin position="820"/>
        <end position="844"/>
    </location>
</feature>
<dbReference type="GO" id="GO:0046856">
    <property type="term" value="P:phosphatidylinositol dephosphorylation"/>
    <property type="evidence" value="ECO:0000318"/>
    <property type="project" value="GO_Central"/>
</dbReference>
<dbReference type="OrthoDB" id="405996at2759"/>
<feature type="compositionally biased region" description="Acidic residues" evidence="1">
    <location>
        <begin position="826"/>
        <end position="836"/>
    </location>
</feature>
<dbReference type="EMBL" id="DS985248">
    <property type="protein sequence ID" value="EDV22880.1"/>
    <property type="molecule type" value="Genomic_DNA"/>
</dbReference>
<dbReference type="FunCoup" id="B3S300">
    <property type="interactions" value="1442"/>
</dbReference>
<dbReference type="GeneID" id="6755958"/>
<dbReference type="PROSITE" id="PS50275">
    <property type="entry name" value="SAC"/>
    <property type="match status" value="1"/>
</dbReference>
<dbReference type="CTD" id="6755958"/>
<dbReference type="InterPro" id="IPR002013">
    <property type="entry name" value="SAC_dom"/>
</dbReference>
<feature type="domain" description="SAC" evidence="2">
    <location>
        <begin position="116"/>
        <end position="394"/>
    </location>
</feature>
<dbReference type="PROSITE" id="PS51791">
    <property type="entry name" value="HSAC2"/>
    <property type="match status" value="1"/>
</dbReference>
<name>B3S300_TRIAD</name>
<feature type="compositionally biased region" description="Polar residues" evidence="1">
    <location>
        <begin position="741"/>
        <end position="755"/>
    </location>
</feature>
<dbReference type="Pfam" id="PF02383">
    <property type="entry name" value="Syja_N"/>
    <property type="match status" value="2"/>
</dbReference>
<dbReference type="PhylomeDB" id="B3S300"/>